<proteinExistence type="predicted"/>
<evidence type="ECO:0000256" key="1">
    <source>
        <dbReference type="SAM" id="MobiDB-lite"/>
    </source>
</evidence>
<feature type="signal peptide" evidence="2">
    <location>
        <begin position="1"/>
        <end position="25"/>
    </location>
</feature>
<evidence type="ECO:0000256" key="2">
    <source>
        <dbReference type="SAM" id="SignalP"/>
    </source>
</evidence>
<keyword evidence="2" id="KW-0732">Signal</keyword>
<dbReference type="AlphaFoldDB" id="A0A8J5MK85"/>
<name>A0A8J5MK85_HOMAM</name>
<organism evidence="3 4">
    <name type="scientific">Homarus americanus</name>
    <name type="common">American lobster</name>
    <dbReference type="NCBI Taxonomy" id="6706"/>
    <lineage>
        <taxon>Eukaryota</taxon>
        <taxon>Metazoa</taxon>
        <taxon>Ecdysozoa</taxon>
        <taxon>Arthropoda</taxon>
        <taxon>Crustacea</taxon>
        <taxon>Multicrustacea</taxon>
        <taxon>Malacostraca</taxon>
        <taxon>Eumalacostraca</taxon>
        <taxon>Eucarida</taxon>
        <taxon>Decapoda</taxon>
        <taxon>Pleocyemata</taxon>
        <taxon>Astacidea</taxon>
        <taxon>Nephropoidea</taxon>
        <taxon>Nephropidae</taxon>
        <taxon>Homarus</taxon>
    </lineage>
</organism>
<dbReference type="EMBL" id="JAHLQT010044612">
    <property type="protein sequence ID" value="KAG7154280.1"/>
    <property type="molecule type" value="Genomic_DNA"/>
</dbReference>
<gene>
    <name evidence="3" type="ORF">Hamer_G022121</name>
</gene>
<feature type="region of interest" description="Disordered" evidence="1">
    <location>
        <begin position="119"/>
        <end position="177"/>
    </location>
</feature>
<evidence type="ECO:0000313" key="4">
    <source>
        <dbReference type="Proteomes" id="UP000747542"/>
    </source>
</evidence>
<protein>
    <submittedName>
        <fullName evidence="3">Uncharacterized protein</fullName>
    </submittedName>
</protein>
<accession>A0A8J5MK85</accession>
<sequence>MTRVGEVLTLVVLAAWAAINTLTNAAPLQHPLPPIVQLALDKVGQRTGGGDVADGSSLWQTVFKLDQLLQRPNEYNTPMWESGEEDDQLSRLLYEVQENSLDGNTDLTEETLLRYPRNTKKSLAKRDNRETQLSNEEEEEGKITDVTSNESREDRQKRMARRKSHEVSRSSSNNFNM</sequence>
<keyword evidence="4" id="KW-1185">Reference proteome</keyword>
<feature type="chain" id="PRO_5035271495" evidence="2">
    <location>
        <begin position="26"/>
        <end position="177"/>
    </location>
</feature>
<comment type="caution">
    <text evidence="3">The sequence shown here is derived from an EMBL/GenBank/DDBJ whole genome shotgun (WGS) entry which is preliminary data.</text>
</comment>
<reference evidence="3" key="1">
    <citation type="journal article" date="2021" name="Sci. Adv.">
        <title>The American lobster genome reveals insights on longevity, neural, and immune adaptations.</title>
        <authorList>
            <person name="Polinski J.M."/>
            <person name="Zimin A.V."/>
            <person name="Clark K.F."/>
            <person name="Kohn A.B."/>
            <person name="Sadowski N."/>
            <person name="Timp W."/>
            <person name="Ptitsyn A."/>
            <person name="Khanna P."/>
            <person name="Romanova D.Y."/>
            <person name="Williams P."/>
            <person name="Greenwood S.J."/>
            <person name="Moroz L.L."/>
            <person name="Walt D.R."/>
            <person name="Bodnar A.G."/>
        </authorList>
    </citation>
    <scope>NUCLEOTIDE SEQUENCE</scope>
    <source>
        <strain evidence="3">GMGI-L3</strain>
    </source>
</reference>
<dbReference type="Proteomes" id="UP000747542">
    <property type="component" value="Unassembled WGS sequence"/>
</dbReference>
<evidence type="ECO:0000313" key="3">
    <source>
        <dbReference type="EMBL" id="KAG7154280.1"/>
    </source>
</evidence>